<name>A0AAE4FUI5_9CYAN</name>
<keyword evidence="3" id="KW-1185">Reference proteome</keyword>
<sequence>MMFKKHAMNTMKTLALLTTSLGLTLTTRVVPANAQLNVNVNLPGAQPQPIYLIPPQPQIQYVPPQPYFHHSSARSKHNRARYARPPVQYIYPQSRSGVTISF</sequence>
<gene>
    <name evidence="2" type="ORF">RIF25_10400</name>
</gene>
<proteinExistence type="predicted"/>
<dbReference type="Proteomes" id="UP001268256">
    <property type="component" value="Unassembled WGS sequence"/>
</dbReference>
<dbReference type="EMBL" id="JAVMIP010000010">
    <property type="protein sequence ID" value="MDS3861216.1"/>
    <property type="molecule type" value="Genomic_DNA"/>
</dbReference>
<organism evidence="2 3">
    <name type="scientific">Pseudocalidococcus azoricus BACA0444</name>
    <dbReference type="NCBI Taxonomy" id="2918990"/>
    <lineage>
        <taxon>Bacteria</taxon>
        <taxon>Bacillati</taxon>
        <taxon>Cyanobacteriota</taxon>
        <taxon>Cyanophyceae</taxon>
        <taxon>Acaryochloridales</taxon>
        <taxon>Thermosynechococcaceae</taxon>
        <taxon>Pseudocalidococcus</taxon>
        <taxon>Pseudocalidococcus azoricus</taxon>
    </lineage>
</organism>
<feature type="signal peptide" evidence="1">
    <location>
        <begin position="1"/>
        <end position="34"/>
    </location>
</feature>
<reference evidence="3" key="1">
    <citation type="submission" date="2023-07" db="EMBL/GenBank/DDBJ databases">
        <authorList>
            <person name="Luz R."/>
            <person name="Cordeiro R."/>
            <person name="Fonseca A."/>
            <person name="Goncalves V."/>
        </authorList>
    </citation>
    <scope>NUCLEOTIDE SEQUENCE [LARGE SCALE GENOMIC DNA]</scope>
    <source>
        <strain evidence="3">BACA0444</strain>
    </source>
</reference>
<evidence type="ECO:0000313" key="3">
    <source>
        <dbReference type="Proteomes" id="UP001268256"/>
    </source>
</evidence>
<evidence type="ECO:0000313" key="2">
    <source>
        <dbReference type="EMBL" id="MDS3861216.1"/>
    </source>
</evidence>
<comment type="caution">
    <text evidence="2">The sequence shown here is derived from an EMBL/GenBank/DDBJ whole genome shotgun (WGS) entry which is preliminary data.</text>
</comment>
<dbReference type="AlphaFoldDB" id="A0AAE4FUI5"/>
<accession>A0AAE4FUI5</accession>
<evidence type="ECO:0000256" key="1">
    <source>
        <dbReference type="SAM" id="SignalP"/>
    </source>
</evidence>
<keyword evidence="1" id="KW-0732">Signal</keyword>
<feature type="chain" id="PRO_5042003701" evidence="1">
    <location>
        <begin position="35"/>
        <end position="102"/>
    </location>
</feature>
<protein>
    <submittedName>
        <fullName evidence="2">Uncharacterized protein</fullName>
    </submittedName>
</protein>